<evidence type="ECO:0000313" key="1">
    <source>
        <dbReference type="EMBL" id="JAH79689.1"/>
    </source>
</evidence>
<dbReference type="AlphaFoldDB" id="A0A0E9VNI0"/>
<protein>
    <submittedName>
        <fullName evidence="1">Uncharacterized protein</fullName>
    </submittedName>
</protein>
<reference evidence="1" key="2">
    <citation type="journal article" date="2015" name="Fish Shellfish Immunol.">
        <title>Early steps in the European eel (Anguilla anguilla)-Vibrio vulnificus interaction in the gills: Role of the RtxA13 toxin.</title>
        <authorList>
            <person name="Callol A."/>
            <person name="Pajuelo D."/>
            <person name="Ebbesson L."/>
            <person name="Teles M."/>
            <person name="MacKenzie S."/>
            <person name="Amaro C."/>
        </authorList>
    </citation>
    <scope>NUCLEOTIDE SEQUENCE</scope>
</reference>
<reference evidence="1" key="1">
    <citation type="submission" date="2014-11" db="EMBL/GenBank/DDBJ databases">
        <authorList>
            <person name="Amaro Gonzalez C."/>
        </authorList>
    </citation>
    <scope>NUCLEOTIDE SEQUENCE</scope>
</reference>
<proteinExistence type="predicted"/>
<name>A0A0E9VNI0_ANGAN</name>
<dbReference type="EMBL" id="GBXM01028888">
    <property type="protein sequence ID" value="JAH79689.1"/>
    <property type="molecule type" value="Transcribed_RNA"/>
</dbReference>
<organism evidence="1">
    <name type="scientific">Anguilla anguilla</name>
    <name type="common">European freshwater eel</name>
    <name type="synonym">Muraena anguilla</name>
    <dbReference type="NCBI Taxonomy" id="7936"/>
    <lineage>
        <taxon>Eukaryota</taxon>
        <taxon>Metazoa</taxon>
        <taxon>Chordata</taxon>
        <taxon>Craniata</taxon>
        <taxon>Vertebrata</taxon>
        <taxon>Euteleostomi</taxon>
        <taxon>Actinopterygii</taxon>
        <taxon>Neopterygii</taxon>
        <taxon>Teleostei</taxon>
        <taxon>Anguilliformes</taxon>
        <taxon>Anguillidae</taxon>
        <taxon>Anguilla</taxon>
    </lineage>
</organism>
<accession>A0A0E9VNI0</accession>
<sequence>MGKQVGKWLAHFRKGVAGLSGTMAISETQQLGSESRSPPRYFVPFIWIC</sequence>